<reference evidence="1 2" key="1">
    <citation type="submission" date="2022-05" db="EMBL/GenBank/DDBJ databases">
        <authorList>
            <consortium name="Genoscope - CEA"/>
            <person name="William W."/>
        </authorList>
    </citation>
    <scope>NUCLEOTIDE SEQUENCE [LARGE SCALE GENOMIC DNA]</scope>
</reference>
<dbReference type="Proteomes" id="UP001159405">
    <property type="component" value="Unassembled WGS sequence"/>
</dbReference>
<comment type="caution">
    <text evidence="1">The sequence shown here is derived from an EMBL/GenBank/DDBJ whole genome shotgun (WGS) entry which is preliminary data.</text>
</comment>
<accession>A0ABN8P566</accession>
<sequence length="135" mass="16120">MGYFNKINTGYYRSEEMPNKQRQCVTSLHPNECILSIDDWTCAPCKALQPALNIYLNRYNWDTPETMHVIENGVTELVSFACNCIEDFTAALWWSQMELCSVCHNHFLLDKENDEEKDNNRNVEKKMEVIMWWWW</sequence>
<gene>
    <name evidence="1" type="ORF">PLOB_00034317</name>
</gene>
<proteinExistence type="predicted"/>
<evidence type="ECO:0000313" key="1">
    <source>
        <dbReference type="EMBL" id="CAH3129863.1"/>
    </source>
</evidence>
<name>A0ABN8P566_9CNID</name>
<dbReference type="EMBL" id="CALNXK010000047">
    <property type="protein sequence ID" value="CAH3129863.1"/>
    <property type="molecule type" value="Genomic_DNA"/>
</dbReference>
<keyword evidence="2" id="KW-1185">Reference proteome</keyword>
<organism evidence="1 2">
    <name type="scientific">Porites lobata</name>
    <dbReference type="NCBI Taxonomy" id="104759"/>
    <lineage>
        <taxon>Eukaryota</taxon>
        <taxon>Metazoa</taxon>
        <taxon>Cnidaria</taxon>
        <taxon>Anthozoa</taxon>
        <taxon>Hexacorallia</taxon>
        <taxon>Scleractinia</taxon>
        <taxon>Fungiina</taxon>
        <taxon>Poritidae</taxon>
        <taxon>Porites</taxon>
    </lineage>
</organism>
<protein>
    <submittedName>
        <fullName evidence="1">Uncharacterized protein</fullName>
    </submittedName>
</protein>
<evidence type="ECO:0000313" key="2">
    <source>
        <dbReference type="Proteomes" id="UP001159405"/>
    </source>
</evidence>